<feature type="compositionally biased region" description="Low complexity" evidence="3">
    <location>
        <begin position="199"/>
        <end position="213"/>
    </location>
</feature>
<dbReference type="SUPFAM" id="SSF50370">
    <property type="entry name" value="Ricin B-like lectins"/>
    <property type="match status" value="1"/>
</dbReference>
<reference evidence="5" key="1">
    <citation type="journal article" date="2021" name="Cell">
        <title>Tracing the genetic footprints of vertebrate landing in non-teleost ray-finned fishes.</title>
        <authorList>
            <person name="Bi X."/>
            <person name="Wang K."/>
            <person name="Yang L."/>
            <person name="Pan H."/>
            <person name="Jiang H."/>
            <person name="Wei Q."/>
            <person name="Fang M."/>
            <person name="Yu H."/>
            <person name="Zhu C."/>
            <person name="Cai Y."/>
            <person name="He Y."/>
            <person name="Gan X."/>
            <person name="Zeng H."/>
            <person name="Yu D."/>
            <person name="Zhu Y."/>
            <person name="Jiang H."/>
            <person name="Qiu Q."/>
            <person name="Yang H."/>
            <person name="Zhang Y.E."/>
            <person name="Wang W."/>
            <person name="Zhu M."/>
            <person name="He S."/>
            <person name="Zhang G."/>
        </authorList>
    </citation>
    <scope>NUCLEOTIDE SEQUENCE</scope>
    <source>
        <strain evidence="5">Bchr_001</strain>
    </source>
</reference>
<dbReference type="Proteomes" id="UP001166052">
    <property type="component" value="Unassembled WGS sequence"/>
</dbReference>
<feature type="compositionally biased region" description="Basic and acidic residues" evidence="3">
    <location>
        <begin position="1274"/>
        <end position="1288"/>
    </location>
</feature>
<feature type="compositionally biased region" description="Basic and acidic residues" evidence="3">
    <location>
        <begin position="868"/>
        <end position="877"/>
    </location>
</feature>
<evidence type="ECO:0000256" key="2">
    <source>
        <dbReference type="ARBA" id="ARBA00022737"/>
    </source>
</evidence>
<feature type="compositionally biased region" description="Basic residues" evidence="3">
    <location>
        <begin position="16"/>
        <end position="28"/>
    </location>
</feature>
<dbReference type="Pfam" id="PF00030">
    <property type="entry name" value="Crystall"/>
    <property type="match status" value="6"/>
</dbReference>
<comment type="caution">
    <text evidence="5">The sequence shown here is derived from an EMBL/GenBank/DDBJ whole genome shotgun (WGS) entry which is preliminary data.</text>
</comment>
<feature type="region of interest" description="Disordered" evidence="3">
    <location>
        <begin position="1183"/>
        <end position="1305"/>
    </location>
</feature>
<feature type="region of interest" description="Disordered" evidence="3">
    <location>
        <begin position="442"/>
        <end position="494"/>
    </location>
</feature>
<feature type="domain" description="Beta/gamma crystallin 'Greek key'" evidence="4">
    <location>
        <begin position="2016"/>
        <end position="2061"/>
    </location>
</feature>
<feature type="compositionally biased region" description="Polar residues" evidence="3">
    <location>
        <begin position="878"/>
        <end position="888"/>
    </location>
</feature>
<dbReference type="InterPro" id="IPR011024">
    <property type="entry name" value="G_crystallin-like"/>
</dbReference>
<dbReference type="InterPro" id="IPR035992">
    <property type="entry name" value="Ricin_B-like_lectins"/>
</dbReference>
<dbReference type="InterPro" id="IPR050252">
    <property type="entry name" value="Beta/Gamma-Crystallin"/>
</dbReference>
<name>A0ABS2YVQ4_POLSE</name>
<dbReference type="Gene3D" id="2.60.20.10">
    <property type="entry name" value="Crystallins"/>
    <property type="match status" value="6"/>
</dbReference>
<dbReference type="InterPro" id="IPR001064">
    <property type="entry name" value="Beta/gamma_crystallin"/>
</dbReference>
<feature type="compositionally biased region" description="Basic and acidic residues" evidence="3">
    <location>
        <begin position="523"/>
        <end position="537"/>
    </location>
</feature>
<feature type="compositionally biased region" description="Basic and acidic residues" evidence="3">
    <location>
        <begin position="675"/>
        <end position="684"/>
    </location>
</feature>
<feature type="region of interest" description="Disordered" evidence="3">
    <location>
        <begin position="168"/>
        <end position="216"/>
    </location>
</feature>
<feature type="region of interest" description="Disordered" evidence="3">
    <location>
        <begin position="1"/>
        <end position="72"/>
    </location>
</feature>
<feature type="compositionally biased region" description="Basic and acidic residues" evidence="3">
    <location>
        <begin position="1"/>
        <end position="13"/>
    </location>
</feature>
<accession>A0ABS2YVQ4</accession>
<sequence>MNLKDYDRREDGSGRSLRHLFRSKRGKKKKDERVKEEMEKESKGRTHLDEDETIRPPSVEKKLSEKTGSKQTLVYGAGSRTQVRVVMNSSYNKITQKKEHLKAAEPFGYLLGLSRLTKLTLPHCSKWQRRCPVTLLSSHGRKRSRSYSESDLRKGTLFKRFSTFMNSGTRKKKGSQIDMSSSSTNLQPDERSSTGHLISRPSARSPNSSASKSTDCLQSDLCDSLNPLSTSRDQALNKQGKLLLTTSFDSLPRNRAAQAVPCSENEGSSLHNQSMVEIQKAEDEKSGTSEKLPEWAETILSSYLGPNVPSGEEANLAQHLESKESAKDLSSSLYCTQKLDEQELRPVNSVTSSRSGSLNRNAKTTQYNITIHMTKKEKNRDAKGGKKVPEWENSKTAKPQRSIKDINDLSVKKEVKTVPHRNIQGKNEERALDRYGNTRTLSKELQSPSELAHSTKGCGTSTGHTATAGPRKSITDKSAVEVSEMASGVDGLVPSETEFNTDDENHQMYLLRIQHWANHPEFDASKSESDRESHFQEASEDEDLSLYTDALLNARTVYPTIDATEKGRNRSHYMTEFCGGVFVNGQNAIDANDIKSQQDINKGTSGCTQSGIEFGSQHSIKMPNCESAHKSKVGMEDINLGPAISDIGQSETWMTAVSNGEATCTNESLEEINHRGTDKLDNIDPKSGSADTDLGNHAASRMDEQKEDKGERNLTTLSEHMDLTQQEDLLCTQVFVNPKVGPCIQNPEGLAEPNGSNDNPGKGTGTAKKYFSSEMVLDVVEYQTVASEQHVHNKTESEHEDSSKMIKNKEYLIAKESEKMSQTFGKETMECSSTIDLTVELEHSTAKSPKAKSESAMMAAVVSQSQDKPYHDRDDQSATHNENVQQLNPDEHNLSMGKTTIVTQEEGELDLEASVILSEEHSANEEFKNRSQCISSHVQMDSTKIKEISTLTHLDHEKHRKETEGDTGTVASESGTLVDTDSLAQADHANGRVGRHLEGQYSSSTNHHVTVQQLNIAVGSLENNGEDREDRGTRHSVVKGHEAVVPGLNLDSQSSLVKVSSDSQPQQGMFLLGECKDEDDFQKELSGRAIPPVLVQSTPANTDPVGYPGEICDTNQPTCPIGANALKTGSEVHRDGSGRSDSRNELWTTKQETGPEDESSNAIAALRHDRFITGDQVSEPCGFEAGSAGDVGRTQMGRTTGAATSESQPTLATSGDNRGQECQMKLKSPVPLVSQGEESQTSLPEGGCGANGREEPAKRAKGVAAKLTPPTQIRGDEAADPSPRRDSHVPGSPAEAGGRPTGECQVDEQKHLAGSLPVNGAAGQLIHDRFLYEDPTISEEAAEMSYKTSSGGRSGLVSSTLHLKIQSQWNQRDEDQAKSRTVFLVSDKKNITDGYLPPETRAVNGESLSPVQKSSRRFVLADKPMEDGDGRRLFTYEPQQYNSGRGSISTANHIQVPGNTMEFLNENKSGSFPAHQVPAHQADDRVSNHMFMLKDNSNAKDSIFKAELVQFIPIDKEEEEDEEADTSLDIDSFVDTLRSINPSVTLRRKTGTRAPRPVSLPASLPPIDENLPSPDVPRPPLPISSSKSIECIARNPVKQKLTPEPQLKERLNLSLPPSLNMRQGGSKQFLTPSEMMRNLVEDKPRVPTLNRASADNSIVFSKTSILSGLGAASNLLSGKLETRLTPTDDKQFSRLENSFLFSNYKSQEARERPTENGKRSSLADSLYRFSSMPDLSSSIEKSLGYGDVGKMSAYERLSFLSSPTSSLPGTYERLKVSLPPSAPQFNRQTSMDALREVASASPTVTPRNNHTVKYRAFPDAYIYIYDQPGFTGNRTEIYSDVIDATSWVFPETISIRVVRGGWVLYEKPDFKGEKFALEEGDIELSYPFGETEEHSPEPDDPPRKKFVIGSLRRAVRDYSVPELCLFPEDNAEGKKVIFRDTSEDARIYGLPIRANSIIVNAGLWLVYAKPFFEGIPRVIEVGGYSSLKAWGAKQPDVCSVHPLKIGEPKVENINEPKVIIYEKPYFTGKCREVYTDTRDFMTRTDSQNVFMPNAGSIKVLGGCWVGYQKEGFRGHQYLLEEGDFHDWRVWGGCDSELKSLHLIRADFSDPEMVMHECNNEDVEVQRFHVVEATPDLELLGYKSMIQSIHVLSGAWIAYSHVDYSGNQYILEKGYYHTWQDWGASDFKISSVQPILMANGDSPSFKNKIYLFSEPSFQGNCLVYDLDRACIPESFKPCSFRVVGGSWVVYEGREFSGNLYVLGEGEYPNFTTIGCAPNVIIRSVKMIPIVFSEPSISIYSLECFEGKEIVLNSEIQSLLAEGFNNHVLSVRVKGGIWVACEHSNYRGSQILLEESIEITNWLKFSEMSKIGSLYPIRQKRIFFHLKNRHRGQYMTIQGDLRELKSCRVVVSEQIDGMSHVWYYQEGLLKNKLALDLSLQVVGNPEEGSKLVLWTESRIPRQSWKIQPGGRICSLIFEGMTMDVKDKWKIPVILYMFDPLMSRIVTWQHTIKCSQNDPIREYQDGIAKSCYDIFKLIKMKSRGKMAEKKLCNIKNPRGIPMCLKEKVNLK</sequence>
<keyword evidence="2" id="KW-0677">Repeat</keyword>
<proteinExistence type="inferred from homology"/>
<protein>
    <submittedName>
        <fullName evidence="5">CRBG2 protein</fullName>
    </submittedName>
</protein>
<feature type="region of interest" description="Disordered" evidence="3">
    <location>
        <begin position="1545"/>
        <end position="1585"/>
    </location>
</feature>
<organism evidence="5 6">
    <name type="scientific">Polypterus senegalus</name>
    <name type="common">Senegal bichir</name>
    <dbReference type="NCBI Taxonomy" id="55291"/>
    <lineage>
        <taxon>Eukaryota</taxon>
        <taxon>Metazoa</taxon>
        <taxon>Chordata</taxon>
        <taxon>Craniata</taxon>
        <taxon>Vertebrata</taxon>
        <taxon>Euteleostomi</taxon>
        <taxon>Actinopterygii</taxon>
        <taxon>Polypteriformes</taxon>
        <taxon>Polypteridae</taxon>
        <taxon>Polypterus</taxon>
    </lineage>
</organism>
<dbReference type="PANTHER" id="PTHR11818:SF50">
    <property type="entry name" value="BETA_GAMMA CRYSTALLIN DOMAIN-CONTAINING PROTEIN 2"/>
    <property type="match status" value="1"/>
</dbReference>
<evidence type="ECO:0000259" key="4">
    <source>
        <dbReference type="PROSITE" id="PS50915"/>
    </source>
</evidence>
<feature type="region of interest" description="Disordered" evidence="3">
    <location>
        <begin position="375"/>
        <end position="401"/>
    </location>
</feature>
<feature type="domain" description="Beta/gamma crystallin 'Greek key'" evidence="4">
    <location>
        <begin position="1860"/>
        <end position="1915"/>
    </location>
</feature>
<feature type="region of interest" description="Disordered" evidence="3">
    <location>
        <begin position="675"/>
        <end position="711"/>
    </location>
</feature>
<feature type="compositionally biased region" description="Basic and acidic residues" evidence="3">
    <location>
        <begin position="375"/>
        <end position="395"/>
    </location>
</feature>
<feature type="domain" description="Beta/gamma crystallin 'Greek key'" evidence="4">
    <location>
        <begin position="2293"/>
        <end position="2333"/>
    </location>
</feature>
<dbReference type="PRINTS" id="PR01367">
    <property type="entry name" value="BGCRYSTALLIN"/>
</dbReference>
<feature type="region of interest" description="Disordered" evidence="3">
    <location>
        <begin position="746"/>
        <end position="767"/>
    </location>
</feature>
<feature type="domain" description="Beta/gamma crystallin 'Greek key'" evidence="4">
    <location>
        <begin position="2153"/>
        <end position="2195"/>
    </location>
</feature>
<feature type="domain" description="Beta/gamma crystallin 'Greek key'" evidence="4">
    <location>
        <begin position="1962"/>
        <end position="2004"/>
    </location>
</feature>
<feature type="region of interest" description="Disordered" evidence="3">
    <location>
        <begin position="523"/>
        <end position="542"/>
    </location>
</feature>
<feature type="region of interest" description="Disordered" evidence="3">
    <location>
        <begin position="863"/>
        <end position="892"/>
    </location>
</feature>
<feature type="compositionally biased region" description="Basic and acidic residues" evidence="3">
    <location>
        <begin position="58"/>
        <end position="68"/>
    </location>
</feature>
<feature type="region of interest" description="Disordered" evidence="3">
    <location>
        <begin position="1129"/>
        <end position="1159"/>
    </location>
</feature>
<feature type="compositionally biased region" description="Polar residues" evidence="3">
    <location>
        <begin position="1196"/>
        <end position="1217"/>
    </location>
</feature>
<dbReference type="EMBL" id="JAAWVN010009815">
    <property type="protein sequence ID" value="MBN3290821.1"/>
    <property type="molecule type" value="Genomic_DNA"/>
</dbReference>
<feature type="non-terminal residue" evidence="5">
    <location>
        <position position="2568"/>
    </location>
</feature>
<feature type="compositionally biased region" description="Basic and acidic residues" evidence="3">
    <location>
        <begin position="29"/>
        <end position="48"/>
    </location>
</feature>
<evidence type="ECO:0000256" key="3">
    <source>
        <dbReference type="SAM" id="MobiDB-lite"/>
    </source>
</evidence>
<evidence type="ECO:0000256" key="1">
    <source>
        <dbReference type="ARBA" id="ARBA00009646"/>
    </source>
</evidence>
<feature type="domain" description="Beta/gamma crystallin 'Greek key'" evidence="4">
    <location>
        <begin position="2244"/>
        <end position="2287"/>
    </location>
</feature>
<dbReference type="SUPFAM" id="SSF49695">
    <property type="entry name" value="gamma-Crystallin-like"/>
    <property type="match status" value="3"/>
</dbReference>
<feature type="compositionally biased region" description="Basic and acidic residues" evidence="3">
    <location>
        <begin position="1130"/>
        <end position="1144"/>
    </location>
</feature>
<gene>
    <name evidence="5" type="primary">Crybg2</name>
    <name evidence="5" type="ORF">GTO92_0003682</name>
</gene>
<feature type="compositionally biased region" description="Polar residues" evidence="3">
    <location>
        <begin position="177"/>
        <end position="187"/>
    </location>
</feature>
<evidence type="ECO:0000313" key="6">
    <source>
        <dbReference type="Proteomes" id="UP001166052"/>
    </source>
</evidence>
<comment type="similarity">
    <text evidence="1">Belongs to the beta/gamma-crystallin family.</text>
</comment>
<feature type="compositionally biased region" description="Basic and acidic residues" evidence="3">
    <location>
        <begin position="700"/>
        <end position="711"/>
    </location>
</feature>
<keyword evidence="6" id="KW-1185">Reference proteome</keyword>
<dbReference type="PROSITE" id="PS50915">
    <property type="entry name" value="CRYSTALLIN_BETA_GAMMA"/>
    <property type="match status" value="8"/>
</dbReference>
<feature type="non-terminal residue" evidence="5">
    <location>
        <position position="1"/>
    </location>
</feature>
<feature type="domain" description="Beta/gamma crystallin 'Greek key'" evidence="4">
    <location>
        <begin position="1820"/>
        <end position="1859"/>
    </location>
</feature>
<dbReference type="PANTHER" id="PTHR11818">
    <property type="entry name" value="BETA/GAMMA CRYSTALLIN"/>
    <property type="match status" value="1"/>
</dbReference>
<feature type="domain" description="Beta/gamma crystallin 'Greek key'" evidence="4">
    <location>
        <begin position="2062"/>
        <end position="2104"/>
    </location>
</feature>
<dbReference type="SMART" id="SM00247">
    <property type="entry name" value="XTALbg"/>
    <property type="match status" value="6"/>
</dbReference>
<evidence type="ECO:0000313" key="5">
    <source>
        <dbReference type="EMBL" id="MBN3290821.1"/>
    </source>
</evidence>